<reference evidence="2 3" key="1">
    <citation type="journal article" date="2018" name="Front. Plant Sci.">
        <title>Red Clover (Trifolium pratense) and Zigzag Clover (T. medium) - A Picture of Genomic Similarities and Differences.</title>
        <authorList>
            <person name="Dluhosova J."/>
            <person name="Istvanek J."/>
            <person name="Nedelnik J."/>
            <person name="Repkova J."/>
        </authorList>
    </citation>
    <scope>NUCLEOTIDE SEQUENCE [LARGE SCALE GENOMIC DNA]</scope>
    <source>
        <strain evidence="3">cv. 10/8</strain>
        <tissue evidence="2">Leaf</tissue>
    </source>
</reference>
<sequence>LQQSKLLLDATAGGSLLSLSATDATAIIEKMALSDRQGERNRNSAQKKSGILELDTSDVV</sequence>
<evidence type="ECO:0000256" key="1">
    <source>
        <dbReference type="SAM" id="MobiDB-lite"/>
    </source>
</evidence>
<dbReference type="Proteomes" id="UP000265520">
    <property type="component" value="Unassembled WGS sequence"/>
</dbReference>
<protein>
    <submittedName>
        <fullName evidence="2">Uncharacterized protein</fullName>
    </submittedName>
</protein>
<name>A0A392UNB1_9FABA</name>
<evidence type="ECO:0000313" key="3">
    <source>
        <dbReference type="Proteomes" id="UP000265520"/>
    </source>
</evidence>
<comment type="caution">
    <text evidence="2">The sequence shown here is derived from an EMBL/GenBank/DDBJ whole genome shotgun (WGS) entry which is preliminary data.</text>
</comment>
<keyword evidence="3" id="KW-1185">Reference proteome</keyword>
<evidence type="ECO:0000313" key="2">
    <source>
        <dbReference type="EMBL" id="MCI75133.1"/>
    </source>
</evidence>
<accession>A0A392UNB1</accession>
<dbReference type="EMBL" id="LXQA010875878">
    <property type="protein sequence ID" value="MCI75133.1"/>
    <property type="molecule type" value="Genomic_DNA"/>
</dbReference>
<proteinExistence type="predicted"/>
<organism evidence="2 3">
    <name type="scientific">Trifolium medium</name>
    <dbReference type="NCBI Taxonomy" id="97028"/>
    <lineage>
        <taxon>Eukaryota</taxon>
        <taxon>Viridiplantae</taxon>
        <taxon>Streptophyta</taxon>
        <taxon>Embryophyta</taxon>
        <taxon>Tracheophyta</taxon>
        <taxon>Spermatophyta</taxon>
        <taxon>Magnoliopsida</taxon>
        <taxon>eudicotyledons</taxon>
        <taxon>Gunneridae</taxon>
        <taxon>Pentapetalae</taxon>
        <taxon>rosids</taxon>
        <taxon>fabids</taxon>
        <taxon>Fabales</taxon>
        <taxon>Fabaceae</taxon>
        <taxon>Papilionoideae</taxon>
        <taxon>50 kb inversion clade</taxon>
        <taxon>NPAAA clade</taxon>
        <taxon>Hologalegina</taxon>
        <taxon>IRL clade</taxon>
        <taxon>Trifolieae</taxon>
        <taxon>Trifolium</taxon>
    </lineage>
</organism>
<feature type="region of interest" description="Disordered" evidence="1">
    <location>
        <begin position="34"/>
        <end position="60"/>
    </location>
</feature>
<dbReference type="AlphaFoldDB" id="A0A392UNB1"/>
<feature type="non-terminal residue" evidence="2">
    <location>
        <position position="1"/>
    </location>
</feature>